<dbReference type="GeneID" id="35295557"/>
<sequence>MSKSETYHLNSDVAKNFDHQFKEAGFYSEEYALQEYLSTKGVKGYVTLMTREKGGIKVKMCIDRDDRISNKFNVNQLNHNINHELYDQGVNL</sequence>
<dbReference type="OrthoDB" id="9872067at2"/>
<organism evidence="1 2">
    <name type="scientific">Macrococcoides canis</name>
    <dbReference type="NCBI Taxonomy" id="1855823"/>
    <lineage>
        <taxon>Bacteria</taxon>
        <taxon>Bacillati</taxon>
        <taxon>Bacillota</taxon>
        <taxon>Bacilli</taxon>
        <taxon>Bacillales</taxon>
        <taxon>Staphylococcaceae</taxon>
        <taxon>Macrococcoides</taxon>
    </lineage>
</organism>
<keyword evidence="2" id="KW-1185">Reference proteome</keyword>
<gene>
    <name evidence="1" type="ORF">MCCS_14410</name>
</gene>
<dbReference type="RefSeq" id="WP_086042709.1">
    <property type="nucleotide sequence ID" value="NZ_CBCRZA010000002.1"/>
</dbReference>
<name>A0A1W7ABV2_9STAP</name>
<evidence type="ECO:0000313" key="1">
    <source>
        <dbReference type="EMBL" id="ARQ07082.1"/>
    </source>
</evidence>
<accession>A0A1W7ABV2</accession>
<proteinExistence type="predicted"/>
<dbReference type="KEGG" id="mcak:MCCS_14410"/>
<protein>
    <submittedName>
        <fullName evidence="1">Uncharacterized protein</fullName>
    </submittedName>
</protein>
<dbReference type="AlphaFoldDB" id="A0A1W7ABV2"/>
<dbReference type="STRING" id="1855823.MCCS_14410"/>
<reference evidence="1 2" key="1">
    <citation type="journal article" date="2017" name="Int. J. Syst. Evol. Microbiol.">
        <title>Macrococcus canis sp. nov., a skin bacterium associated with infections in dogs.</title>
        <authorList>
            <person name="Gobeli Brawand S."/>
            <person name="Cotting K."/>
            <person name="Gomez-Sanz E."/>
            <person name="Collaud A."/>
            <person name="Thomann A."/>
            <person name="Brodard I."/>
            <person name="Rodriguez-Campos S."/>
            <person name="Strauss C."/>
            <person name="Perreten V."/>
        </authorList>
    </citation>
    <scope>NUCLEOTIDE SEQUENCE [LARGE SCALE GENOMIC DNA]</scope>
    <source>
        <strain evidence="1 2">KM45013</strain>
    </source>
</reference>
<dbReference type="EMBL" id="CP021059">
    <property type="protein sequence ID" value="ARQ07082.1"/>
    <property type="molecule type" value="Genomic_DNA"/>
</dbReference>
<evidence type="ECO:0000313" key="2">
    <source>
        <dbReference type="Proteomes" id="UP000194154"/>
    </source>
</evidence>
<dbReference type="Proteomes" id="UP000194154">
    <property type="component" value="Chromosome"/>
</dbReference>